<dbReference type="InterPro" id="IPR051156">
    <property type="entry name" value="Mito/Outer_Membr_Metalloprot"/>
</dbReference>
<comment type="similarity">
    <text evidence="6">Belongs to the peptidase M48 family.</text>
</comment>
<dbReference type="AlphaFoldDB" id="A0A1F6TZM7"/>
<dbReference type="Gene3D" id="3.30.2010.10">
    <property type="entry name" value="Metalloproteases ('zincins'), catalytic domain"/>
    <property type="match status" value="1"/>
</dbReference>
<dbReference type="GO" id="GO:0016020">
    <property type="term" value="C:membrane"/>
    <property type="evidence" value="ECO:0007669"/>
    <property type="project" value="TreeGrafter"/>
</dbReference>
<feature type="signal peptide" evidence="7">
    <location>
        <begin position="1"/>
        <end position="24"/>
    </location>
</feature>
<reference evidence="9 10" key="1">
    <citation type="journal article" date="2016" name="Nat. Commun.">
        <title>Thousands of microbial genomes shed light on interconnected biogeochemical processes in an aquifer system.</title>
        <authorList>
            <person name="Anantharaman K."/>
            <person name="Brown C.T."/>
            <person name="Hug L.A."/>
            <person name="Sharon I."/>
            <person name="Castelle C.J."/>
            <person name="Probst A.J."/>
            <person name="Thomas B.C."/>
            <person name="Singh A."/>
            <person name="Wilkins M.J."/>
            <person name="Karaoz U."/>
            <person name="Brodie E.L."/>
            <person name="Williams K.H."/>
            <person name="Hubbard S.S."/>
            <person name="Banfield J.F."/>
        </authorList>
    </citation>
    <scope>NUCLEOTIDE SEQUENCE [LARGE SCALE GENOMIC DNA]</scope>
</reference>
<comment type="cofactor">
    <cofactor evidence="6">
        <name>Zn(2+)</name>
        <dbReference type="ChEBI" id="CHEBI:29105"/>
    </cofactor>
    <text evidence="6">Binds 1 zinc ion per subunit.</text>
</comment>
<dbReference type="GO" id="GO:0051603">
    <property type="term" value="P:proteolysis involved in protein catabolic process"/>
    <property type="evidence" value="ECO:0007669"/>
    <property type="project" value="TreeGrafter"/>
</dbReference>
<keyword evidence="5 6" id="KW-0482">Metalloprotease</keyword>
<name>A0A1F6TZM7_9PROT</name>
<evidence type="ECO:0000256" key="4">
    <source>
        <dbReference type="ARBA" id="ARBA00022833"/>
    </source>
</evidence>
<dbReference type="STRING" id="1817768.A3A87_05460"/>
<evidence type="ECO:0000313" key="10">
    <source>
        <dbReference type="Proteomes" id="UP000179037"/>
    </source>
</evidence>
<evidence type="ECO:0000256" key="5">
    <source>
        <dbReference type="ARBA" id="ARBA00023049"/>
    </source>
</evidence>
<evidence type="ECO:0000256" key="2">
    <source>
        <dbReference type="ARBA" id="ARBA00022723"/>
    </source>
</evidence>
<keyword evidence="3 6" id="KW-0378">Hydrolase</keyword>
<dbReference type="GO" id="GO:0004222">
    <property type="term" value="F:metalloendopeptidase activity"/>
    <property type="evidence" value="ECO:0007669"/>
    <property type="project" value="InterPro"/>
</dbReference>
<evidence type="ECO:0000256" key="6">
    <source>
        <dbReference type="RuleBase" id="RU003983"/>
    </source>
</evidence>
<keyword evidence="7" id="KW-0732">Signal</keyword>
<keyword evidence="1 6" id="KW-0645">Protease</keyword>
<dbReference type="PANTHER" id="PTHR22726">
    <property type="entry name" value="METALLOENDOPEPTIDASE OMA1"/>
    <property type="match status" value="1"/>
</dbReference>
<protein>
    <submittedName>
        <fullName evidence="9">Peptidase M48 family protein</fullName>
    </submittedName>
</protein>
<feature type="domain" description="Peptidase M48" evidence="8">
    <location>
        <begin position="65"/>
        <end position="252"/>
    </location>
</feature>
<organism evidence="9 10">
    <name type="scientific">Candidatus Muproteobacteria bacterium RIFCSPLOWO2_01_FULL_60_18</name>
    <dbReference type="NCBI Taxonomy" id="1817768"/>
    <lineage>
        <taxon>Bacteria</taxon>
        <taxon>Pseudomonadati</taxon>
        <taxon>Pseudomonadota</taxon>
        <taxon>Candidatus Muproteobacteria</taxon>
    </lineage>
</organism>
<gene>
    <name evidence="9" type="ORF">A3A87_05460</name>
</gene>
<dbReference type="Proteomes" id="UP000179037">
    <property type="component" value="Unassembled WGS sequence"/>
</dbReference>
<keyword evidence="4 6" id="KW-0862">Zinc</keyword>
<comment type="caution">
    <text evidence="9">The sequence shown here is derived from an EMBL/GenBank/DDBJ whole genome shotgun (WGS) entry which is preliminary data.</text>
</comment>
<evidence type="ECO:0000313" key="9">
    <source>
        <dbReference type="EMBL" id="OGI50578.1"/>
    </source>
</evidence>
<evidence type="ECO:0000256" key="3">
    <source>
        <dbReference type="ARBA" id="ARBA00022801"/>
    </source>
</evidence>
<evidence type="ECO:0000259" key="8">
    <source>
        <dbReference type="Pfam" id="PF01435"/>
    </source>
</evidence>
<dbReference type="Pfam" id="PF01435">
    <property type="entry name" value="Peptidase_M48"/>
    <property type="match status" value="1"/>
</dbReference>
<evidence type="ECO:0000256" key="7">
    <source>
        <dbReference type="SAM" id="SignalP"/>
    </source>
</evidence>
<proteinExistence type="inferred from homology"/>
<dbReference type="PANTHER" id="PTHR22726:SF24">
    <property type="entry name" value="M48 FAMILY METALLOPEPTIDASE"/>
    <property type="match status" value="1"/>
</dbReference>
<dbReference type="CDD" id="cd07331">
    <property type="entry name" value="M48C_Oma1_like"/>
    <property type="match status" value="1"/>
</dbReference>
<dbReference type="PROSITE" id="PS51257">
    <property type="entry name" value="PROKAR_LIPOPROTEIN"/>
    <property type="match status" value="1"/>
</dbReference>
<evidence type="ECO:0000256" key="1">
    <source>
        <dbReference type="ARBA" id="ARBA00022670"/>
    </source>
</evidence>
<sequence>MRHPRFVLLCFAALTAGAFLGACATAPETGRSQLLLVSPAQEAQLGFQEFEKLKKSVPISKDQAANAQLQRVGQRIAAVAPLPNARWEFVLFDKPDTPNAFCLPGGKVGVFSGILPITKDDAGLATVIGHEVAHAVARHGAERMSEAMLIQLGGQLLEQATLGRSEASRVLMQQAYGIGTTIGVALPHSRGQELEADRLGVLYMARAGFEPREALVFWKRFAEYKSKHGGGKQVEFLSTHPLDDQRIRQIEGLIPRAEMEYRKPGNTP</sequence>
<keyword evidence="2" id="KW-0479">Metal-binding</keyword>
<dbReference type="GO" id="GO:0046872">
    <property type="term" value="F:metal ion binding"/>
    <property type="evidence" value="ECO:0007669"/>
    <property type="project" value="UniProtKB-KW"/>
</dbReference>
<dbReference type="InterPro" id="IPR001915">
    <property type="entry name" value="Peptidase_M48"/>
</dbReference>
<dbReference type="EMBL" id="MFTC01000066">
    <property type="protein sequence ID" value="OGI50578.1"/>
    <property type="molecule type" value="Genomic_DNA"/>
</dbReference>
<accession>A0A1F6TZM7</accession>
<feature type="chain" id="PRO_5009526916" evidence="7">
    <location>
        <begin position="25"/>
        <end position="268"/>
    </location>
</feature>